<dbReference type="InterPro" id="IPR039650">
    <property type="entry name" value="HdrA-like"/>
</dbReference>
<dbReference type="PANTHER" id="PTHR43498:SF1">
    <property type="entry name" value="COB--COM HETERODISULFIDE REDUCTASE IRON-SULFUR SUBUNIT A"/>
    <property type="match status" value="1"/>
</dbReference>
<dbReference type="GO" id="GO:0051539">
    <property type="term" value="F:4 iron, 4 sulfur cluster binding"/>
    <property type="evidence" value="ECO:0007669"/>
    <property type="project" value="UniProtKB-KW"/>
</dbReference>
<proteinExistence type="inferred from homology"/>
<evidence type="ECO:0000256" key="4">
    <source>
        <dbReference type="ARBA" id="ARBA00022723"/>
    </source>
</evidence>
<dbReference type="InterPro" id="IPR017900">
    <property type="entry name" value="4Fe4S_Fe_S_CS"/>
</dbReference>
<dbReference type="InterPro" id="IPR023753">
    <property type="entry name" value="FAD/NAD-binding_dom"/>
</dbReference>
<gene>
    <name evidence="10" type="ORF">AMJ83_04320</name>
</gene>
<organism evidence="10 11">
    <name type="scientific">candidate division WOR_3 bacterium SM23_42</name>
    <dbReference type="NCBI Taxonomy" id="1703779"/>
    <lineage>
        <taxon>Bacteria</taxon>
        <taxon>Bacteria division WOR-3</taxon>
    </lineage>
</organism>
<dbReference type="SUPFAM" id="SSF51905">
    <property type="entry name" value="FAD/NAD(P)-binding domain"/>
    <property type="match status" value="1"/>
</dbReference>
<keyword evidence="8" id="KW-0411">Iron-sulfur</keyword>
<name>A0A0S8FU17_UNCW3</name>
<dbReference type="Gene3D" id="3.30.70.20">
    <property type="match status" value="1"/>
</dbReference>
<evidence type="ECO:0000259" key="9">
    <source>
        <dbReference type="PROSITE" id="PS51379"/>
    </source>
</evidence>
<comment type="cofactor">
    <cofactor evidence="1">
        <name>FAD</name>
        <dbReference type="ChEBI" id="CHEBI:57692"/>
    </cofactor>
</comment>
<dbReference type="GO" id="GO:0016491">
    <property type="term" value="F:oxidoreductase activity"/>
    <property type="evidence" value="ECO:0007669"/>
    <property type="project" value="UniProtKB-KW"/>
</dbReference>
<evidence type="ECO:0000313" key="11">
    <source>
        <dbReference type="Proteomes" id="UP000051373"/>
    </source>
</evidence>
<dbReference type="EMBL" id="LJUJ01000006">
    <property type="protein sequence ID" value="KPK64046.1"/>
    <property type="molecule type" value="Genomic_DNA"/>
</dbReference>
<feature type="domain" description="4Fe-4S ferredoxin-type" evidence="9">
    <location>
        <begin position="569"/>
        <end position="598"/>
    </location>
</feature>
<feature type="domain" description="4Fe-4S ferredoxin-type" evidence="9">
    <location>
        <begin position="233"/>
        <end position="263"/>
    </location>
</feature>
<keyword evidence="3" id="KW-0004">4Fe-4S</keyword>
<dbReference type="STRING" id="1703779.AMJ83_04320"/>
<dbReference type="InterPro" id="IPR017896">
    <property type="entry name" value="4Fe4S_Fe-S-bd"/>
</dbReference>
<evidence type="ECO:0000256" key="8">
    <source>
        <dbReference type="ARBA" id="ARBA00023014"/>
    </source>
</evidence>
<comment type="caution">
    <text evidence="10">The sequence shown here is derived from an EMBL/GenBank/DDBJ whole genome shotgun (WGS) entry which is preliminary data.</text>
</comment>
<evidence type="ECO:0000256" key="5">
    <source>
        <dbReference type="ARBA" id="ARBA00022827"/>
    </source>
</evidence>
<dbReference type="InterPro" id="IPR036188">
    <property type="entry name" value="FAD/NAD-bd_sf"/>
</dbReference>
<evidence type="ECO:0000256" key="6">
    <source>
        <dbReference type="ARBA" id="ARBA00023002"/>
    </source>
</evidence>
<dbReference type="GO" id="GO:0046872">
    <property type="term" value="F:metal ion binding"/>
    <property type="evidence" value="ECO:0007669"/>
    <property type="project" value="UniProtKB-KW"/>
</dbReference>
<dbReference type="PATRIC" id="fig|1703779.3.peg.948"/>
<comment type="similarity">
    <text evidence="2">Belongs to the HdrA family.</text>
</comment>
<keyword evidence="7" id="KW-0408">Iron</keyword>
<dbReference type="PANTHER" id="PTHR43498">
    <property type="entry name" value="FERREDOXIN:COB-COM HETERODISULFIDE REDUCTASE SUBUNIT A"/>
    <property type="match status" value="1"/>
</dbReference>
<dbReference type="Pfam" id="PF13237">
    <property type="entry name" value="Fer4_10"/>
    <property type="match status" value="1"/>
</dbReference>
<keyword evidence="5" id="KW-0274">FAD</keyword>
<sequence>MKIGVYVCHCGGNISEVVDIKKVTSFAEKQGDVAIVRDNAHMCSDVGRNLVLEDIKEHNLDRIVVAACSPQFHGKTFMDIVEKAGLSPYVFEMANIREQCSWPHFDEPDLATRKARDLVNVSIAKVKLDESLERKTMPIGKRVLVIGAGIAGIQAALDLGDAGFEVHLVEKEPTIGGKMAQLSRTFPTEDCAACILSPKMADVPSNPNITLYTNSQVEKISGFLGNFEVTIHKKPTYVNENCVACGICEEKCPVKVPNEFEQGLTKRRAIYVPFEFAVPYRYLIDEDICIYLKDGKCGNCQKVCPHDAVDFTQKPEKIEIKVDTIIVATGYDIFDATEKKVYGFGTNKNVITSLEMERMIVHEAEGRATREIGKRIAFIQCVGSRDEQIGNEYCSRICCMYATKLSQLLKRGDPKKDVYVFYTDLRAFGKGFEEYYKRAQRTGVKFVRGRVAEVNEDSKTGKVILKVEDTLARQIIESEFDLVVLSVGMTPGAGTKQAADVLRMTRSPGGFLQEAHPKFKPVDTLNDGVFICGCAQGPKDIPDTVAQASAAAARAIRLMNKGVYAVEPITAVVDEDLCSGCATCVSVCPYDAVKTELKDDKRVAKVNEILCQGCGSCSAACPSGASQQHWFMNNQLRAMVGAALGEEEE</sequence>
<keyword evidence="6" id="KW-0560">Oxidoreductase</keyword>
<evidence type="ECO:0000313" key="10">
    <source>
        <dbReference type="EMBL" id="KPK64046.1"/>
    </source>
</evidence>
<feature type="domain" description="4Fe-4S ferredoxin-type" evidence="9">
    <location>
        <begin position="280"/>
        <end position="314"/>
    </location>
</feature>
<dbReference type="PROSITE" id="PS00198">
    <property type="entry name" value="4FE4S_FER_1"/>
    <property type="match status" value="3"/>
</dbReference>
<evidence type="ECO:0000256" key="7">
    <source>
        <dbReference type="ARBA" id="ARBA00023004"/>
    </source>
</evidence>
<dbReference type="PROSITE" id="PS51379">
    <property type="entry name" value="4FE4S_FER_2"/>
    <property type="match status" value="4"/>
</dbReference>
<dbReference type="Gene3D" id="3.40.50.720">
    <property type="entry name" value="NAD(P)-binding Rossmann-like Domain"/>
    <property type="match status" value="1"/>
</dbReference>
<dbReference type="Gene3D" id="3.30.70.3270">
    <property type="match status" value="1"/>
</dbReference>
<evidence type="ECO:0000256" key="2">
    <source>
        <dbReference type="ARBA" id="ARBA00006561"/>
    </source>
</evidence>
<dbReference type="Proteomes" id="UP000051373">
    <property type="component" value="Unassembled WGS sequence"/>
</dbReference>
<evidence type="ECO:0000256" key="3">
    <source>
        <dbReference type="ARBA" id="ARBA00022485"/>
    </source>
</evidence>
<keyword evidence="4" id="KW-0479">Metal-binding</keyword>
<evidence type="ECO:0000256" key="1">
    <source>
        <dbReference type="ARBA" id="ARBA00001974"/>
    </source>
</evidence>
<protein>
    <submittedName>
        <fullName evidence="10">Disulfide reductase</fullName>
    </submittedName>
</protein>
<dbReference type="SUPFAM" id="SSF54862">
    <property type="entry name" value="4Fe-4S ferredoxins"/>
    <property type="match status" value="1"/>
</dbReference>
<accession>A0A0S8FU17</accession>
<dbReference type="AlphaFoldDB" id="A0A0S8FU17"/>
<feature type="domain" description="4Fe-4S ferredoxin-type" evidence="9">
    <location>
        <begin position="602"/>
        <end position="631"/>
    </location>
</feature>
<dbReference type="Pfam" id="PF07992">
    <property type="entry name" value="Pyr_redox_2"/>
    <property type="match status" value="1"/>
</dbReference>
<reference evidence="10 11" key="1">
    <citation type="journal article" date="2015" name="Microbiome">
        <title>Genomic resolution of linkages in carbon, nitrogen, and sulfur cycling among widespread estuary sediment bacteria.</title>
        <authorList>
            <person name="Baker B.J."/>
            <person name="Lazar C.S."/>
            <person name="Teske A.P."/>
            <person name="Dick G.J."/>
        </authorList>
    </citation>
    <scope>NUCLEOTIDE SEQUENCE [LARGE SCALE GENOMIC DNA]</scope>
    <source>
        <strain evidence="10">SM23_42</strain>
    </source>
</reference>
<keyword evidence="5" id="KW-0285">Flavoprotein</keyword>